<comment type="caution">
    <text evidence="1">The sequence shown here is derived from an EMBL/GenBank/DDBJ whole genome shotgun (WGS) entry which is preliminary data.</text>
</comment>
<proteinExistence type="predicted"/>
<keyword evidence="1" id="KW-0413">Isomerase</keyword>
<organism evidence="1 2">
    <name type="scientific">Camellia lanceoleosa</name>
    <dbReference type="NCBI Taxonomy" id="1840588"/>
    <lineage>
        <taxon>Eukaryota</taxon>
        <taxon>Viridiplantae</taxon>
        <taxon>Streptophyta</taxon>
        <taxon>Embryophyta</taxon>
        <taxon>Tracheophyta</taxon>
        <taxon>Spermatophyta</taxon>
        <taxon>Magnoliopsida</taxon>
        <taxon>eudicotyledons</taxon>
        <taxon>Gunneridae</taxon>
        <taxon>Pentapetalae</taxon>
        <taxon>asterids</taxon>
        <taxon>Ericales</taxon>
        <taxon>Theaceae</taxon>
        <taxon>Camellia</taxon>
    </lineage>
</organism>
<name>A0ACC0GCB2_9ERIC</name>
<sequence>MRGGIQIREQVVMRIHRIGQTKSVMIKRFIVKVFGEIAEGHETLQRINEAYVDDKSRPYKNIRIKHTYILDDPFDDPSQLSELIPDASPEGKPQDEVSAVGHVAMLAMIQRYVPMLIPSIHIWTEKVRSPEALEKVKELETTDANLNEIAKQLP</sequence>
<reference evidence="1 2" key="1">
    <citation type="journal article" date="2022" name="Plant J.">
        <title>Chromosome-level genome of Camellia lanceoleosa provides a valuable resource for understanding genome evolution and self-incompatibility.</title>
        <authorList>
            <person name="Gong W."/>
            <person name="Xiao S."/>
            <person name="Wang L."/>
            <person name="Liao Z."/>
            <person name="Chang Y."/>
            <person name="Mo W."/>
            <person name="Hu G."/>
            <person name="Li W."/>
            <person name="Zhao G."/>
            <person name="Zhu H."/>
            <person name="Hu X."/>
            <person name="Ji K."/>
            <person name="Xiang X."/>
            <person name="Song Q."/>
            <person name="Yuan D."/>
            <person name="Jin S."/>
            <person name="Zhang L."/>
        </authorList>
    </citation>
    <scope>NUCLEOTIDE SEQUENCE [LARGE SCALE GENOMIC DNA]</scope>
    <source>
        <strain evidence="1">SQ_2022a</strain>
    </source>
</reference>
<gene>
    <name evidence="1" type="ORF">LOK49_LG10G01328</name>
</gene>
<dbReference type="EMBL" id="CM045767">
    <property type="protein sequence ID" value="KAI7998223.1"/>
    <property type="molecule type" value="Genomic_DNA"/>
</dbReference>
<accession>A0ACC0GCB2</accession>
<evidence type="ECO:0000313" key="1">
    <source>
        <dbReference type="EMBL" id="KAI7998223.1"/>
    </source>
</evidence>
<dbReference type="Proteomes" id="UP001060215">
    <property type="component" value="Chromosome 10"/>
</dbReference>
<evidence type="ECO:0000313" key="2">
    <source>
        <dbReference type="Proteomes" id="UP001060215"/>
    </source>
</evidence>
<protein>
    <submittedName>
        <fullName evidence="1">Peptidyl-prolyl cis-trans isomerase CYP59</fullName>
    </submittedName>
</protein>
<keyword evidence="2" id="KW-1185">Reference proteome</keyword>